<dbReference type="Proteomes" id="UP000799444">
    <property type="component" value="Unassembled WGS sequence"/>
</dbReference>
<protein>
    <submittedName>
        <fullName evidence="1">Uncharacterized protein</fullName>
    </submittedName>
</protein>
<reference evidence="1" key="1">
    <citation type="journal article" date="2020" name="Stud. Mycol.">
        <title>101 Dothideomycetes genomes: a test case for predicting lifestyles and emergence of pathogens.</title>
        <authorList>
            <person name="Haridas S."/>
            <person name="Albert R."/>
            <person name="Binder M."/>
            <person name="Bloem J."/>
            <person name="Labutti K."/>
            <person name="Salamov A."/>
            <person name="Andreopoulos B."/>
            <person name="Baker S."/>
            <person name="Barry K."/>
            <person name="Bills G."/>
            <person name="Bluhm B."/>
            <person name="Cannon C."/>
            <person name="Castanera R."/>
            <person name="Culley D."/>
            <person name="Daum C."/>
            <person name="Ezra D."/>
            <person name="Gonzalez J."/>
            <person name="Henrissat B."/>
            <person name="Kuo A."/>
            <person name="Liang C."/>
            <person name="Lipzen A."/>
            <person name="Lutzoni F."/>
            <person name="Magnuson J."/>
            <person name="Mondo S."/>
            <person name="Nolan M."/>
            <person name="Ohm R."/>
            <person name="Pangilinan J."/>
            <person name="Park H.-J."/>
            <person name="Ramirez L."/>
            <person name="Alfaro M."/>
            <person name="Sun H."/>
            <person name="Tritt A."/>
            <person name="Yoshinaga Y."/>
            <person name="Zwiers L.-H."/>
            <person name="Turgeon B."/>
            <person name="Goodwin S."/>
            <person name="Spatafora J."/>
            <person name="Crous P."/>
            <person name="Grigoriev I."/>
        </authorList>
    </citation>
    <scope>NUCLEOTIDE SEQUENCE</scope>
    <source>
        <strain evidence="1">CBS 125425</strain>
    </source>
</reference>
<name>A0A9P4RA54_9PLEO</name>
<dbReference type="AlphaFoldDB" id="A0A9P4RA54"/>
<organism evidence="1 2">
    <name type="scientific">Polyplosphaeria fusca</name>
    <dbReference type="NCBI Taxonomy" id="682080"/>
    <lineage>
        <taxon>Eukaryota</taxon>
        <taxon>Fungi</taxon>
        <taxon>Dikarya</taxon>
        <taxon>Ascomycota</taxon>
        <taxon>Pezizomycotina</taxon>
        <taxon>Dothideomycetes</taxon>
        <taxon>Pleosporomycetidae</taxon>
        <taxon>Pleosporales</taxon>
        <taxon>Tetraplosphaeriaceae</taxon>
        <taxon>Polyplosphaeria</taxon>
    </lineage>
</organism>
<proteinExistence type="predicted"/>
<comment type="caution">
    <text evidence="1">The sequence shown here is derived from an EMBL/GenBank/DDBJ whole genome shotgun (WGS) entry which is preliminary data.</text>
</comment>
<sequence>MPAMSKLLSLPLEIREIIYEELHTTPPCYDVYYCSSPFPIYYTLAGLALCCRQLGQEVLAHALLVLRKYIRELNKIIVRELELPFNLVFVEPQFLRRIDIVLPISLPTEDWFYRKAATDNFETNNSSSPGNLQAQHLYLAYRDDVRKTFRTFKRFLNESVTIHIHLHVDTNTITKIHRDSAFIMEELGSQTTRLRIETTPLGAFIHTFIEAVREVYSVNLILGLVNARGIELDWDFGQFKWLTAYYRHHYWMMMQGARTLQEQFDAAQIYYMRQYAPGSYVSWGVEDSRIVQQHVFSRNRLSGKAIFFPGYHFKRVCREGLDYPPSTII</sequence>
<evidence type="ECO:0000313" key="2">
    <source>
        <dbReference type="Proteomes" id="UP000799444"/>
    </source>
</evidence>
<dbReference type="EMBL" id="ML996098">
    <property type="protein sequence ID" value="KAF2740945.1"/>
    <property type="molecule type" value="Genomic_DNA"/>
</dbReference>
<keyword evidence="2" id="KW-1185">Reference proteome</keyword>
<gene>
    <name evidence="1" type="ORF">EJ04DRAFT_558326</name>
</gene>
<evidence type="ECO:0000313" key="1">
    <source>
        <dbReference type="EMBL" id="KAF2740945.1"/>
    </source>
</evidence>
<accession>A0A9P4RA54</accession>